<comment type="similarity">
    <text evidence="3 11">Belongs to the CobT family.</text>
</comment>
<name>A0A398CNE8_9BACL</name>
<dbReference type="InterPro" id="IPR023195">
    <property type="entry name" value="Nict_dMeBzImd_PRibTrfase_N"/>
</dbReference>
<organism evidence="12 13">
    <name type="scientific">Cohnella faecalis</name>
    <dbReference type="NCBI Taxonomy" id="2315694"/>
    <lineage>
        <taxon>Bacteria</taxon>
        <taxon>Bacillati</taxon>
        <taxon>Bacillota</taxon>
        <taxon>Bacilli</taxon>
        <taxon>Bacillales</taxon>
        <taxon>Paenibacillaceae</taxon>
        <taxon>Cohnella</taxon>
    </lineage>
</organism>
<dbReference type="InterPro" id="IPR036087">
    <property type="entry name" value="Nict_dMeBzImd_PRibTrfase_sf"/>
</dbReference>
<evidence type="ECO:0000256" key="11">
    <source>
        <dbReference type="HAMAP-Rule" id="MF_00230"/>
    </source>
</evidence>
<feature type="active site" description="Proton acceptor" evidence="11">
    <location>
        <position position="299"/>
    </location>
</feature>
<evidence type="ECO:0000256" key="10">
    <source>
        <dbReference type="ARBA" id="ARBA00047340"/>
    </source>
</evidence>
<keyword evidence="7 11" id="KW-0328">Glycosyltransferase</keyword>
<keyword evidence="6 11" id="KW-0169">Cobalamin biosynthesis</keyword>
<dbReference type="EC" id="2.4.2.21" evidence="4 11"/>
<evidence type="ECO:0000256" key="7">
    <source>
        <dbReference type="ARBA" id="ARBA00022676"/>
    </source>
</evidence>
<evidence type="ECO:0000256" key="5">
    <source>
        <dbReference type="ARBA" id="ARBA00015486"/>
    </source>
</evidence>
<dbReference type="GO" id="GO:0009236">
    <property type="term" value="P:cobalamin biosynthetic process"/>
    <property type="evidence" value="ECO:0007669"/>
    <property type="project" value="UniProtKB-UniRule"/>
</dbReference>
<evidence type="ECO:0000313" key="12">
    <source>
        <dbReference type="EMBL" id="RIE04133.1"/>
    </source>
</evidence>
<comment type="pathway">
    <text evidence="2 11">Nucleoside biosynthesis; alpha-ribazole biosynthesis; alpha-ribazole from 5,6-dimethylbenzimidazole: step 1/2.</text>
</comment>
<comment type="caution">
    <text evidence="12">The sequence shown here is derived from an EMBL/GenBank/DDBJ whole genome shotgun (WGS) entry which is preliminary data.</text>
</comment>
<dbReference type="NCBIfam" id="NF000996">
    <property type="entry name" value="PRK00105.1"/>
    <property type="match status" value="1"/>
</dbReference>
<sequence length="331" mass="34477">MNETRLYLDTLTKPRGSLGRLEELAVQLAGIAGARPEAILKKAVIVMAGDHGVCEEGISAYPPEVTPQMVANFLNGGAAINVLARQAGADVYCVDIGVNADICHESLISRKVGKGTGNIARGPAMSREEALEAINHGIEVVEGLFGQGYRLFATGEMGIGNTTPSAAMLTVLTGIDAEQTVGRGTGIDDEGMKRKRKVVHRAIAVNAPDSTDPLDVLRKLGGFEIAGLVGVILGSAARGCPVVIDGFIASIAALTAYRLAPNSKAYMIASHASQEAGHRPLLARLGLEPMLDLKMRLGEGTGAALVFPLIDAAVLIVKEMATFDSAGVSRA</sequence>
<evidence type="ECO:0000313" key="13">
    <source>
        <dbReference type="Proteomes" id="UP000266340"/>
    </source>
</evidence>
<dbReference type="Gene3D" id="3.40.50.10210">
    <property type="match status" value="1"/>
</dbReference>
<protein>
    <recommendedName>
        <fullName evidence="5 11">Nicotinate-nucleotide--dimethylbenzimidazole phosphoribosyltransferase</fullName>
        <shortName evidence="11">NN:DBI PRT</shortName>
        <ecNumber evidence="4 11">2.4.2.21</ecNumber>
    </recommendedName>
    <alternativeName>
        <fullName evidence="9 11">N(1)-alpha-phosphoribosyltransferase</fullName>
    </alternativeName>
</protein>
<dbReference type="EMBL" id="QXJM01000029">
    <property type="protein sequence ID" value="RIE04133.1"/>
    <property type="molecule type" value="Genomic_DNA"/>
</dbReference>
<keyword evidence="13" id="KW-1185">Reference proteome</keyword>
<dbReference type="Gene3D" id="1.10.1610.10">
    <property type="match status" value="1"/>
</dbReference>
<evidence type="ECO:0000256" key="1">
    <source>
        <dbReference type="ARBA" id="ARBA00002197"/>
    </source>
</evidence>
<dbReference type="CDD" id="cd02439">
    <property type="entry name" value="DMB-PRT_CobT"/>
    <property type="match status" value="1"/>
</dbReference>
<dbReference type="Pfam" id="PF02277">
    <property type="entry name" value="DBI_PRT"/>
    <property type="match status" value="1"/>
</dbReference>
<dbReference type="GO" id="GO:0008939">
    <property type="term" value="F:nicotinate-nucleotide-dimethylbenzimidazole phosphoribosyltransferase activity"/>
    <property type="evidence" value="ECO:0007669"/>
    <property type="project" value="UniProtKB-UniRule"/>
</dbReference>
<dbReference type="NCBIfam" id="TIGR03160">
    <property type="entry name" value="cobT_DBIPRT"/>
    <property type="match status" value="1"/>
</dbReference>
<comment type="function">
    <text evidence="1 11">Catalyzes the synthesis of alpha-ribazole-5'-phosphate from nicotinate mononucleotide (NAMN) and 5,6-dimethylbenzimidazole (DMB).</text>
</comment>
<dbReference type="FunFam" id="3.40.50.10210:FF:000001">
    <property type="entry name" value="Nicotinate-nucleotide--dimethylbenzimidazole phosphoribosyltransferase"/>
    <property type="match status" value="1"/>
</dbReference>
<evidence type="ECO:0000256" key="8">
    <source>
        <dbReference type="ARBA" id="ARBA00022679"/>
    </source>
</evidence>
<evidence type="ECO:0000256" key="3">
    <source>
        <dbReference type="ARBA" id="ARBA00007110"/>
    </source>
</evidence>
<evidence type="ECO:0000256" key="2">
    <source>
        <dbReference type="ARBA" id="ARBA00005049"/>
    </source>
</evidence>
<accession>A0A398CNE8</accession>
<dbReference type="UniPathway" id="UPA00061">
    <property type="reaction ID" value="UER00516"/>
</dbReference>
<reference evidence="12 13" key="1">
    <citation type="submission" date="2018-09" db="EMBL/GenBank/DDBJ databases">
        <title>Cohnella cavernae sp. nov., isolated from a karst cave.</title>
        <authorList>
            <person name="Zhu H."/>
        </authorList>
    </citation>
    <scope>NUCLEOTIDE SEQUENCE [LARGE SCALE GENOMIC DNA]</scope>
    <source>
        <strain evidence="12 13">K2E09-144</strain>
    </source>
</reference>
<evidence type="ECO:0000256" key="6">
    <source>
        <dbReference type="ARBA" id="ARBA00022573"/>
    </source>
</evidence>
<evidence type="ECO:0000256" key="4">
    <source>
        <dbReference type="ARBA" id="ARBA00011991"/>
    </source>
</evidence>
<evidence type="ECO:0000256" key="9">
    <source>
        <dbReference type="ARBA" id="ARBA00030686"/>
    </source>
</evidence>
<dbReference type="PANTHER" id="PTHR43463">
    <property type="entry name" value="NICOTINATE-NUCLEOTIDE--DIMETHYLBENZIMIDAZOLE PHOSPHORIBOSYLTRANSFERASE"/>
    <property type="match status" value="1"/>
</dbReference>
<dbReference type="Proteomes" id="UP000266340">
    <property type="component" value="Unassembled WGS sequence"/>
</dbReference>
<dbReference type="InterPro" id="IPR017846">
    <property type="entry name" value="Nict_dMeBzImd_PRibTrfase_bact"/>
</dbReference>
<keyword evidence="8 11" id="KW-0808">Transferase</keyword>
<dbReference type="SUPFAM" id="SSF52733">
    <property type="entry name" value="Nicotinate mononucleotide:5,6-dimethylbenzimidazole phosphoribosyltransferase (CobT)"/>
    <property type="match status" value="1"/>
</dbReference>
<dbReference type="InterPro" id="IPR003200">
    <property type="entry name" value="Nict_dMeBzImd_PRibTrfase"/>
</dbReference>
<gene>
    <name evidence="11 12" type="primary">cobT</name>
    <name evidence="12" type="ORF">D3H35_08580</name>
</gene>
<comment type="catalytic activity">
    <reaction evidence="10 11">
        <text>5,6-dimethylbenzimidazole + nicotinate beta-D-ribonucleotide = alpha-ribazole 5'-phosphate + nicotinate + H(+)</text>
        <dbReference type="Rhea" id="RHEA:11196"/>
        <dbReference type="ChEBI" id="CHEBI:15378"/>
        <dbReference type="ChEBI" id="CHEBI:15890"/>
        <dbReference type="ChEBI" id="CHEBI:32544"/>
        <dbReference type="ChEBI" id="CHEBI:57502"/>
        <dbReference type="ChEBI" id="CHEBI:57918"/>
        <dbReference type="EC" id="2.4.2.21"/>
    </reaction>
</comment>
<dbReference type="HAMAP" id="MF_00230">
    <property type="entry name" value="CobT"/>
    <property type="match status" value="1"/>
</dbReference>
<dbReference type="OrthoDB" id="9781491at2"/>
<proteinExistence type="inferred from homology"/>
<dbReference type="PANTHER" id="PTHR43463:SF1">
    <property type="entry name" value="NICOTINATE-NUCLEOTIDE--DIMETHYLBENZIMIDAZOLE PHOSPHORIBOSYLTRANSFERASE"/>
    <property type="match status" value="1"/>
</dbReference>
<dbReference type="AlphaFoldDB" id="A0A398CNE8"/>